<evidence type="ECO:0000313" key="4">
    <source>
        <dbReference type="Proteomes" id="UP001108027"/>
    </source>
</evidence>
<reference evidence="3" key="1">
    <citation type="submission" date="2021-10" db="EMBL/GenBank/DDBJ databases">
        <title>The diversity and Nitrogen Metabolism of Culturable Nitrate-Utilizing Bacteria Within the Oxygen Minimum Zone of the Changjiang (Yangtze River)Estuary.</title>
        <authorList>
            <person name="Zhang D."/>
            <person name="Zheng J."/>
            <person name="Liu S."/>
            <person name="He W."/>
        </authorList>
    </citation>
    <scope>NUCLEOTIDE SEQUENCE</scope>
    <source>
        <strain evidence="3">FXH-223</strain>
    </source>
</reference>
<dbReference type="RefSeq" id="WP_228232578.1">
    <property type="nucleotide sequence ID" value="NZ_JAJGNA010000001.1"/>
</dbReference>
<name>A0A9Q3YQ63_9GAMM</name>
<dbReference type="Proteomes" id="UP001108027">
    <property type="component" value="Unassembled WGS sequence"/>
</dbReference>
<dbReference type="PANTHER" id="PTHR43597:SF5">
    <property type="entry name" value="SUFE-LIKE PROTEIN 2, CHLOROPLASTIC"/>
    <property type="match status" value="1"/>
</dbReference>
<feature type="domain" description="Fe-S metabolism associated" evidence="2">
    <location>
        <begin position="22"/>
        <end position="143"/>
    </location>
</feature>
<accession>A0A9Q3YQ63</accession>
<dbReference type="PANTHER" id="PTHR43597">
    <property type="entry name" value="SULFUR ACCEPTOR PROTEIN CSDE"/>
    <property type="match status" value="1"/>
</dbReference>
<organism evidence="3 4">
    <name type="scientific">Alloalcanivorax marinus</name>
    <dbReference type="NCBI Taxonomy" id="1177169"/>
    <lineage>
        <taxon>Bacteria</taxon>
        <taxon>Pseudomonadati</taxon>
        <taxon>Pseudomonadota</taxon>
        <taxon>Gammaproteobacteria</taxon>
        <taxon>Oceanospirillales</taxon>
        <taxon>Alcanivoracaceae</taxon>
        <taxon>Alloalcanivorax</taxon>
    </lineage>
</organism>
<evidence type="ECO:0000313" key="3">
    <source>
        <dbReference type="EMBL" id="MCC4307338.1"/>
    </source>
</evidence>
<evidence type="ECO:0000256" key="1">
    <source>
        <dbReference type="ARBA" id="ARBA00010282"/>
    </source>
</evidence>
<protein>
    <submittedName>
        <fullName evidence="3">SufE family protein</fullName>
    </submittedName>
</protein>
<sequence length="150" mass="16918">MSEFNIRAIKLGRDVTAEDVQEDLEFLDDWEERYRYIIDLGKQLPPMPEALRTEDHFVRGCQSQVWLVTDYDGDADTLYLAVESDALIVRGLGAIILTALNGKTPKQVADYDMDGFFERIDLLRHLSPTRGNGLLSMVGRIKQEAATLAA</sequence>
<comment type="caution">
    <text evidence="3">The sequence shown here is derived from an EMBL/GenBank/DDBJ whole genome shotgun (WGS) entry which is preliminary data.</text>
</comment>
<dbReference type="Gene3D" id="3.90.1010.10">
    <property type="match status" value="1"/>
</dbReference>
<evidence type="ECO:0000259" key="2">
    <source>
        <dbReference type="Pfam" id="PF02657"/>
    </source>
</evidence>
<gene>
    <name evidence="3" type="ORF">LL252_02035</name>
</gene>
<dbReference type="SUPFAM" id="SSF82649">
    <property type="entry name" value="SufE/NifU"/>
    <property type="match status" value="1"/>
</dbReference>
<proteinExistence type="inferred from homology"/>
<comment type="similarity">
    <text evidence="1">Belongs to the SufE family.</text>
</comment>
<dbReference type="InterPro" id="IPR003808">
    <property type="entry name" value="Fe-S_metab-assoc_dom"/>
</dbReference>
<dbReference type="Pfam" id="PF02657">
    <property type="entry name" value="SufE"/>
    <property type="match status" value="1"/>
</dbReference>
<dbReference type="EMBL" id="JAJGNA010000001">
    <property type="protein sequence ID" value="MCC4307338.1"/>
    <property type="molecule type" value="Genomic_DNA"/>
</dbReference>
<keyword evidence="4" id="KW-1185">Reference proteome</keyword>
<dbReference type="AlphaFoldDB" id="A0A9Q3YQ63"/>